<dbReference type="InterPro" id="IPR013783">
    <property type="entry name" value="Ig-like_fold"/>
</dbReference>
<dbReference type="FunFam" id="2.60.40.10:FF:000119">
    <property type="entry name" value="Sallimus, isoform P"/>
    <property type="match status" value="1"/>
</dbReference>
<dbReference type="AlphaFoldDB" id="A0A1B6IJ63"/>
<dbReference type="PROSITE" id="PS50835">
    <property type="entry name" value="IG_LIKE"/>
    <property type="match status" value="2"/>
</dbReference>
<proteinExistence type="predicted"/>
<dbReference type="PANTHER" id="PTHR47633">
    <property type="entry name" value="IMMUNOGLOBULIN"/>
    <property type="match status" value="1"/>
</dbReference>
<dbReference type="SMART" id="SM00409">
    <property type="entry name" value="IG"/>
    <property type="match status" value="2"/>
</dbReference>
<evidence type="ECO:0000313" key="2">
    <source>
        <dbReference type="EMBL" id="JAS86959.1"/>
    </source>
</evidence>
<organism evidence="2">
    <name type="scientific">Homalodisca liturata</name>
    <dbReference type="NCBI Taxonomy" id="320908"/>
    <lineage>
        <taxon>Eukaryota</taxon>
        <taxon>Metazoa</taxon>
        <taxon>Ecdysozoa</taxon>
        <taxon>Arthropoda</taxon>
        <taxon>Hexapoda</taxon>
        <taxon>Insecta</taxon>
        <taxon>Pterygota</taxon>
        <taxon>Neoptera</taxon>
        <taxon>Paraneoptera</taxon>
        <taxon>Hemiptera</taxon>
        <taxon>Auchenorrhyncha</taxon>
        <taxon>Membracoidea</taxon>
        <taxon>Cicadellidae</taxon>
        <taxon>Cicadellinae</taxon>
        <taxon>Proconiini</taxon>
        <taxon>Homalodisca</taxon>
    </lineage>
</organism>
<evidence type="ECO:0000259" key="1">
    <source>
        <dbReference type="PROSITE" id="PS50835"/>
    </source>
</evidence>
<name>A0A1B6IJ63_9HEMI</name>
<protein>
    <recommendedName>
        <fullName evidence="1">Ig-like domain-containing protein</fullName>
    </recommendedName>
</protein>
<dbReference type="InterPro" id="IPR036179">
    <property type="entry name" value="Ig-like_dom_sf"/>
</dbReference>
<dbReference type="InterPro" id="IPR003598">
    <property type="entry name" value="Ig_sub2"/>
</dbReference>
<dbReference type="SUPFAM" id="SSF48726">
    <property type="entry name" value="Immunoglobulin"/>
    <property type="match status" value="2"/>
</dbReference>
<reference evidence="2" key="1">
    <citation type="submission" date="2015-11" db="EMBL/GenBank/DDBJ databases">
        <title>De novo transcriptome assembly of four potential Pierce s Disease insect vectors from Arizona vineyards.</title>
        <authorList>
            <person name="Tassone E.E."/>
        </authorList>
    </citation>
    <scope>NUCLEOTIDE SEQUENCE</scope>
</reference>
<dbReference type="EMBL" id="GECU01020747">
    <property type="protein sequence ID" value="JAS86959.1"/>
    <property type="molecule type" value="Transcribed_RNA"/>
</dbReference>
<accession>A0A1B6IJ63</accession>
<gene>
    <name evidence="2" type="ORF">g.45424</name>
</gene>
<feature type="non-terminal residue" evidence="2">
    <location>
        <position position="456"/>
    </location>
</feature>
<dbReference type="Gene3D" id="2.60.40.10">
    <property type="entry name" value="Immunoglobulins"/>
    <property type="match status" value="2"/>
</dbReference>
<dbReference type="InterPro" id="IPR007110">
    <property type="entry name" value="Ig-like_dom"/>
</dbReference>
<sequence length="456" mass="50997">KSTIMGEPLQPDAWQKIQLKEAEMNKVPPMFVDTTPQQAPVFTTHLQSMDKLTEGQHVYLEAQVEPRTDPNLRIEWFKNGLSLTTGARLRSTFDFGLVTLSINSLRADDSAIYTCKATNLLGEAVSTCTLKIEDKHWLLGKPLHPEALPLIEALEGPKPKAPEGPEPVYENPVFISHLNNVECKEGENVHFECHVEPSKDPTMNIEWYVNGKPLPSGSRYKSTYDFGYVSLDINHAYAEDSGVYMCKATNSKGQASTSGSLRCTVLKVKDDQFSASLAYGSKEVQLQAYEHQEASKVSSTFASSFTMSSSQKFMREETQFQQYSTTVTEKHKPSLVAHEDVKIIQNLELMKVRLKGPQTTNIPDDDGETADETVQETVGIPRRLTLPDIDVAHDVQLKTYNQMEISEKIMMSSKSRRFSTHTEETSAHIQVAEILEGGIGEVISMQEILGDKDIYL</sequence>
<dbReference type="InterPro" id="IPR003599">
    <property type="entry name" value="Ig_sub"/>
</dbReference>
<dbReference type="PANTHER" id="PTHR47633:SF4">
    <property type="entry name" value="MYOPALLADIN ISOFORM X1"/>
    <property type="match status" value="1"/>
</dbReference>
<feature type="domain" description="Ig-like" evidence="1">
    <location>
        <begin position="172"/>
        <end position="262"/>
    </location>
</feature>
<dbReference type="SMART" id="SM00408">
    <property type="entry name" value="IGc2"/>
    <property type="match status" value="2"/>
</dbReference>
<dbReference type="Pfam" id="PF07679">
    <property type="entry name" value="I-set"/>
    <property type="match status" value="2"/>
</dbReference>
<feature type="domain" description="Ig-like" evidence="1">
    <location>
        <begin position="40"/>
        <end position="133"/>
    </location>
</feature>
<dbReference type="InterPro" id="IPR013098">
    <property type="entry name" value="Ig_I-set"/>
</dbReference>
<dbReference type="FunFam" id="2.60.40.10:FF:000966">
    <property type="entry name" value="Sallimus, isoform P"/>
    <property type="match status" value="1"/>
</dbReference>
<feature type="non-terminal residue" evidence="2">
    <location>
        <position position="1"/>
    </location>
</feature>